<keyword evidence="2" id="KW-1185">Reference proteome</keyword>
<name>A0ACC1H932_9FUNG</name>
<organism evidence="1 2">
    <name type="scientific">Spiromyces aspiralis</name>
    <dbReference type="NCBI Taxonomy" id="68401"/>
    <lineage>
        <taxon>Eukaryota</taxon>
        <taxon>Fungi</taxon>
        <taxon>Fungi incertae sedis</taxon>
        <taxon>Zoopagomycota</taxon>
        <taxon>Kickxellomycotina</taxon>
        <taxon>Kickxellomycetes</taxon>
        <taxon>Kickxellales</taxon>
        <taxon>Kickxellaceae</taxon>
        <taxon>Spiromyces</taxon>
    </lineage>
</organism>
<sequence length="398" mass="43813">MTVFLYLWPPDIGHRLLGGRRTANSNCDKDDEGGGGGGGSSSSGLECYSEPSPLEECAYHLMECDESTIASIADAVMASCQDTMQGHPGEPPRHVQAIVARGALRMLAHSNSLTRARAYKLLRLLPSSEILAPFREYIDICVSRSLAQYDECQIEREQALMFARWSINSPHGNMATGGTLRLIISIAEHPDDALRSVCLETLCEIAVIRPEEVIRARGLRTLVNAALDGPWAMSVSIVSVLIYILDLPSCRRLLYHGLDLDPIAGALMESSARLASVGERAKIAAFLITQFLKSWSGLQYFLSGNRRVVKTIIAALRLVEPNRKLILGILFEIFGLSGCLDSLRTSMVSLLSDFEDAFMSDFKPGPSALPRKVARSRLYPIEYFRTIVLMVFMDEGLV</sequence>
<evidence type="ECO:0000313" key="2">
    <source>
        <dbReference type="Proteomes" id="UP001145114"/>
    </source>
</evidence>
<comment type="caution">
    <text evidence="1">The sequence shown here is derived from an EMBL/GenBank/DDBJ whole genome shotgun (WGS) entry which is preliminary data.</text>
</comment>
<reference evidence="1" key="1">
    <citation type="submission" date="2022-06" db="EMBL/GenBank/DDBJ databases">
        <title>Phylogenomic reconstructions and comparative analyses of Kickxellomycotina fungi.</title>
        <authorList>
            <person name="Reynolds N.K."/>
            <person name="Stajich J.E."/>
            <person name="Barry K."/>
            <person name="Grigoriev I.V."/>
            <person name="Crous P."/>
            <person name="Smith M.E."/>
        </authorList>
    </citation>
    <scope>NUCLEOTIDE SEQUENCE</scope>
    <source>
        <strain evidence="1">RSA 2271</strain>
    </source>
</reference>
<dbReference type="EMBL" id="JAMZIH010007584">
    <property type="protein sequence ID" value="KAJ1672958.1"/>
    <property type="molecule type" value="Genomic_DNA"/>
</dbReference>
<proteinExistence type="predicted"/>
<dbReference type="Proteomes" id="UP001145114">
    <property type="component" value="Unassembled WGS sequence"/>
</dbReference>
<gene>
    <name evidence="1" type="ORF">EV182_006158</name>
</gene>
<evidence type="ECO:0000313" key="1">
    <source>
        <dbReference type="EMBL" id="KAJ1672958.1"/>
    </source>
</evidence>
<protein>
    <submittedName>
        <fullName evidence="1">Uncharacterized protein</fullName>
    </submittedName>
</protein>
<feature type="non-terminal residue" evidence="1">
    <location>
        <position position="398"/>
    </location>
</feature>
<accession>A0ACC1H932</accession>